<dbReference type="OrthoDB" id="8942901at2"/>
<keyword evidence="3" id="KW-1185">Reference proteome</keyword>
<name>A0A4Y9VSD5_9PROT</name>
<feature type="transmembrane region" description="Helical" evidence="1">
    <location>
        <begin position="6"/>
        <end position="31"/>
    </location>
</feature>
<organism evidence="2 3">
    <name type="scientific">Methylotenera oryzisoli</name>
    <dbReference type="NCBI Taxonomy" id="2080758"/>
    <lineage>
        <taxon>Bacteria</taxon>
        <taxon>Pseudomonadati</taxon>
        <taxon>Pseudomonadota</taxon>
        <taxon>Betaproteobacteria</taxon>
        <taxon>Nitrosomonadales</taxon>
        <taxon>Methylophilaceae</taxon>
        <taxon>Methylotenera</taxon>
    </lineage>
</organism>
<keyword evidence="1" id="KW-0812">Transmembrane</keyword>
<dbReference type="RefSeq" id="WP_135277055.1">
    <property type="nucleotide sequence ID" value="NZ_PQVH01000008.1"/>
</dbReference>
<evidence type="ECO:0000313" key="3">
    <source>
        <dbReference type="Proteomes" id="UP000297706"/>
    </source>
</evidence>
<reference evidence="2 3" key="1">
    <citation type="submission" date="2018-02" db="EMBL/GenBank/DDBJ databases">
        <title>A novel lanthanide dependent methylotroph, Methylotenera sp. La3113.</title>
        <authorList>
            <person name="Lv H."/>
            <person name="Tani A."/>
        </authorList>
    </citation>
    <scope>NUCLEOTIDE SEQUENCE [LARGE SCALE GENOMIC DNA]</scope>
    <source>
        <strain evidence="2 3">La3113</strain>
    </source>
</reference>
<evidence type="ECO:0000256" key="1">
    <source>
        <dbReference type="SAM" id="Phobius"/>
    </source>
</evidence>
<accession>A0A4Y9VSD5</accession>
<dbReference type="InterPro" id="IPR055762">
    <property type="entry name" value="DUF7338"/>
</dbReference>
<comment type="caution">
    <text evidence="2">The sequence shown here is derived from an EMBL/GenBank/DDBJ whole genome shotgun (WGS) entry which is preliminary data.</text>
</comment>
<dbReference type="AlphaFoldDB" id="A0A4Y9VSD5"/>
<dbReference type="Pfam" id="PF24027">
    <property type="entry name" value="DUF7338"/>
    <property type="match status" value="1"/>
</dbReference>
<sequence length="193" mass="23619">MNVIIWLLYFIPALAIELACYLLAPLVACFIRKQVRHDVVKRLNRQYVTMPREYIITPLYWFQTHDNAVDEWWYGMYNTDHWFAFARAWTQSDYDRKSLIRYYCRLMWLWRNCAYGFHYALFSRPKESYCRVYANGIEGAGFWYELKVFKKSFQFECHVPLGKRYLTINVGWKSHKQKDRLLYANRFIGFRSY</sequence>
<protein>
    <submittedName>
        <fullName evidence="2">Uncharacterized protein</fullName>
    </submittedName>
</protein>
<dbReference type="EMBL" id="PQVH01000008">
    <property type="protein sequence ID" value="TFW71511.1"/>
    <property type="molecule type" value="Genomic_DNA"/>
</dbReference>
<dbReference type="Proteomes" id="UP000297706">
    <property type="component" value="Unassembled WGS sequence"/>
</dbReference>
<keyword evidence="1" id="KW-1133">Transmembrane helix</keyword>
<proteinExistence type="predicted"/>
<gene>
    <name evidence="2" type="ORF">C3Y98_05280</name>
</gene>
<keyword evidence="1" id="KW-0472">Membrane</keyword>
<evidence type="ECO:0000313" key="2">
    <source>
        <dbReference type="EMBL" id="TFW71511.1"/>
    </source>
</evidence>